<evidence type="ECO:0000256" key="3">
    <source>
        <dbReference type="ARBA" id="ARBA00012754"/>
    </source>
</evidence>
<evidence type="ECO:0000256" key="4">
    <source>
        <dbReference type="ARBA" id="ARBA00022801"/>
    </source>
</evidence>
<dbReference type="InterPro" id="IPR008979">
    <property type="entry name" value="Galactose-bd-like_sf"/>
</dbReference>
<dbReference type="EC" id="3.2.1.25" evidence="3"/>
<dbReference type="Pfam" id="PF00703">
    <property type="entry name" value="Glyco_hydro_2"/>
    <property type="match status" value="1"/>
</dbReference>
<sequence>MPPPSYYGPGGPMSSSLNDNFTVDLAGSWGLTSPDSDHSLSISLPGDVHSALHAEGLIPDPYFARNEEIVQWVAKQDWELTRSFKLDDTGGDWYLDIDYLDTVASVYVNDALVLEANNCFQRYRPDVSKALKTGENTIRIVLHSSIAAGAALQARQPFYIPYSTGNSPIPNGNMLRKPQCHFGWDWNIAIAPLGLYGTIALKKLEIARIENVVTQQIHNDDGSVDLKVTVVLFAKGTGITQLYFSLDDERVRLDVGVNAGETSITHFFHVDKPKLWWPAGNGDQALYALSVETNFETVTRQIGLRTVELITTEDEAGSRFALKVNGREIFARGANWIPADALFSRSNPAATEDLLQSAVDANMNAIRVWGGGFYEHDWFYDTCDRLGLMVWQDFMFACNLYPSTGDFLENVEEEVDYQVRRLATHPSIVLWCGDNELVGALTWFEESRKDRDRYLVSYDRLNRTIEKAMKKALPDAIWWPSSPASGYLNFGDAWHADGSGDMHYWSVWHENKSFDNYRSVRPRFCSEFGFQSYTSLPVIKTYAEAKDMNIASPVMELHQKNAGGNERIAGTMFRYFRFPKDFPNFVYLSQVQQGLAIKTAVEYWRSLKPHCMGTIYWQLNDTWPVASWSSLDYGGRWKVMHYLVRRFFQPVSVAAIPSEDNKTIRFSLVNDTNADVMADISVSLLKLDGERVPLTTAHAVCTPDAAVTALSIDTDQVPADCLLAWRFTASNGMGGEGHYVHGTYKALELQPAGLTVLREEKEEDGTVELTVTAKGLALFVMIESEVDGRYSDNAFDLAAGESRRIIFTPAGPVAGGVPAFRIYDLQSSQSVANQPVD</sequence>
<keyword evidence="5" id="KW-0325">Glycoprotein</keyword>
<evidence type="ECO:0000313" key="11">
    <source>
        <dbReference type="Proteomes" id="UP000186228"/>
    </source>
</evidence>
<evidence type="ECO:0000256" key="6">
    <source>
        <dbReference type="ARBA" id="ARBA00023295"/>
    </source>
</evidence>
<dbReference type="InterPro" id="IPR017853">
    <property type="entry name" value="GH"/>
</dbReference>
<dbReference type="InterPro" id="IPR041625">
    <property type="entry name" value="Beta-mannosidase_Ig"/>
</dbReference>
<feature type="domain" description="Beta-mannosidase Ig-fold" evidence="8">
    <location>
        <begin position="758"/>
        <end position="812"/>
    </location>
</feature>
<reference evidence="11" key="1">
    <citation type="submission" date="2016-08" db="EMBL/GenBank/DDBJ databases">
        <authorList>
            <person name="Varghese N."/>
            <person name="Submissions Spin"/>
        </authorList>
    </citation>
    <scope>NUCLEOTIDE SEQUENCE [LARGE SCALE GENOMIC DNA]</scope>
    <source>
        <strain evidence="11">CCBAU 57015</strain>
    </source>
</reference>
<gene>
    <name evidence="10" type="ORF">GA0061100_101108</name>
</gene>
<dbReference type="SUPFAM" id="SSF51445">
    <property type="entry name" value="(Trans)glycosidases"/>
    <property type="match status" value="1"/>
</dbReference>
<dbReference type="Proteomes" id="UP000186228">
    <property type="component" value="Unassembled WGS sequence"/>
</dbReference>
<dbReference type="GO" id="GO:0006516">
    <property type="term" value="P:glycoprotein catabolic process"/>
    <property type="evidence" value="ECO:0007669"/>
    <property type="project" value="TreeGrafter"/>
</dbReference>
<protein>
    <recommendedName>
        <fullName evidence="3">beta-mannosidase</fullName>
        <ecNumber evidence="3">3.2.1.25</ecNumber>
    </recommendedName>
</protein>
<feature type="domain" description="Beta-mannosidase-like galactose-binding" evidence="9">
    <location>
        <begin position="29"/>
        <end position="196"/>
    </location>
</feature>
<dbReference type="PANTHER" id="PTHR43730">
    <property type="entry name" value="BETA-MANNOSIDASE"/>
    <property type="match status" value="1"/>
</dbReference>
<evidence type="ECO:0000313" key="10">
    <source>
        <dbReference type="EMBL" id="SCB07188.1"/>
    </source>
</evidence>
<evidence type="ECO:0000259" key="9">
    <source>
        <dbReference type="Pfam" id="PF22666"/>
    </source>
</evidence>
<feature type="domain" description="Glycoside hydrolase family 2 immunoglobulin-like beta-sandwich" evidence="7">
    <location>
        <begin position="207"/>
        <end position="305"/>
    </location>
</feature>
<keyword evidence="4" id="KW-0378">Hydrolase</keyword>
<comment type="similarity">
    <text evidence="2">Belongs to the glycosyl hydrolase 2 family.</text>
</comment>
<evidence type="ECO:0000256" key="5">
    <source>
        <dbReference type="ARBA" id="ARBA00023180"/>
    </source>
</evidence>
<proteinExistence type="inferred from homology"/>
<dbReference type="Pfam" id="PF17753">
    <property type="entry name" value="Ig_mannosidase"/>
    <property type="match status" value="1"/>
</dbReference>
<dbReference type="InterPro" id="IPR050887">
    <property type="entry name" value="Beta-mannosidase_GH2"/>
</dbReference>
<keyword evidence="11" id="KW-1185">Reference proteome</keyword>
<evidence type="ECO:0000256" key="2">
    <source>
        <dbReference type="ARBA" id="ARBA00007401"/>
    </source>
</evidence>
<dbReference type="InterPro" id="IPR013783">
    <property type="entry name" value="Ig-like_fold"/>
</dbReference>
<dbReference type="STRING" id="52131.GA0061100_101108"/>
<dbReference type="EMBL" id="FMAC01000001">
    <property type="protein sequence ID" value="SCB07188.1"/>
    <property type="molecule type" value="Genomic_DNA"/>
</dbReference>
<dbReference type="SUPFAM" id="SSF49303">
    <property type="entry name" value="beta-Galactosidase/glucuronidase domain"/>
    <property type="match status" value="2"/>
</dbReference>
<dbReference type="Gene3D" id="3.20.20.80">
    <property type="entry name" value="Glycosidases"/>
    <property type="match status" value="1"/>
</dbReference>
<dbReference type="Pfam" id="PF22666">
    <property type="entry name" value="Glyco_hydro_2_N2"/>
    <property type="match status" value="1"/>
</dbReference>
<dbReference type="InterPro" id="IPR006102">
    <property type="entry name" value="Ig-like_GH2"/>
</dbReference>
<evidence type="ECO:0000259" key="8">
    <source>
        <dbReference type="Pfam" id="PF17753"/>
    </source>
</evidence>
<dbReference type="GO" id="GO:0004567">
    <property type="term" value="F:beta-mannosidase activity"/>
    <property type="evidence" value="ECO:0007669"/>
    <property type="project" value="UniProtKB-EC"/>
</dbReference>
<evidence type="ECO:0000256" key="1">
    <source>
        <dbReference type="ARBA" id="ARBA00000829"/>
    </source>
</evidence>
<dbReference type="AlphaFoldDB" id="A0A1C3TVN0"/>
<dbReference type="SUPFAM" id="SSF49785">
    <property type="entry name" value="Galactose-binding domain-like"/>
    <property type="match status" value="1"/>
</dbReference>
<dbReference type="InterPro" id="IPR054593">
    <property type="entry name" value="Beta-mannosidase-like_N2"/>
</dbReference>
<dbReference type="PANTHER" id="PTHR43730:SF1">
    <property type="entry name" value="BETA-MANNOSIDASE"/>
    <property type="match status" value="1"/>
</dbReference>
<dbReference type="GO" id="GO:0005975">
    <property type="term" value="P:carbohydrate metabolic process"/>
    <property type="evidence" value="ECO:0007669"/>
    <property type="project" value="InterPro"/>
</dbReference>
<comment type="catalytic activity">
    <reaction evidence="1">
        <text>Hydrolysis of terminal, non-reducing beta-D-mannose residues in beta-D-mannosides.</text>
        <dbReference type="EC" id="3.2.1.25"/>
    </reaction>
</comment>
<dbReference type="FunFam" id="3.20.20.80:FF:000050">
    <property type="entry name" value="Beta-mannosidase B"/>
    <property type="match status" value="1"/>
</dbReference>
<accession>A0A1C3TVN0</accession>
<organism evidence="10 11">
    <name type="scientific">Rhizobium hainanense</name>
    <dbReference type="NCBI Taxonomy" id="52131"/>
    <lineage>
        <taxon>Bacteria</taxon>
        <taxon>Pseudomonadati</taxon>
        <taxon>Pseudomonadota</taxon>
        <taxon>Alphaproteobacteria</taxon>
        <taxon>Hyphomicrobiales</taxon>
        <taxon>Rhizobiaceae</taxon>
        <taxon>Rhizobium/Agrobacterium group</taxon>
        <taxon>Rhizobium</taxon>
    </lineage>
</organism>
<dbReference type="Gene3D" id="2.60.120.260">
    <property type="entry name" value="Galactose-binding domain-like"/>
    <property type="match status" value="1"/>
</dbReference>
<dbReference type="InterPro" id="IPR036156">
    <property type="entry name" value="Beta-gal/glucu_dom_sf"/>
</dbReference>
<dbReference type="Gene3D" id="2.60.40.10">
    <property type="entry name" value="Immunoglobulins"/>
    <property type="match status" value="2"/>
</dbReference>
<keyword evidence="6" id="KW-0326">Glycosidase</keyword>
<name>A0A1C3TVN0_9HYPH</name>
<evidence type="ECO:0000259" key="7">
    <source>
        <dbReference type="Pfam" id="PF00703"/>
    </source>
</evidence>